<proteinExistence type="predicted"/>
<accession>A0A8D8VF02</accession>
<keyword evidence="2" id="KW-0732">Signal</keyword>
<feature type="region of interest" description="Disordered" evidence="1">
    <location>
        <begin position="125"/>
        <end position="144"/>
    </location>
</feature>
<name>A0A8D8VF02_9HEMI</name>
<evidence type="ECO:0000256" key="2">
    <source>
        <dbReference type="SAM" id="SignalP"/>
    </source>
</evidence>
<feature type="signal peptide" evidence="2">
    <location>
        <begin position="1"/>
        <end position="26"/>
    </location>
</feature>
<sequence>MLDMVASRTLLLQVTTVSFYLILVTCVETNNNQLEFNVERIVLKIETNEYNNELGSAKQVESNENENLGELDGMERHKEHNDLEKTEDNLDEINKHLSKPIITRAGDDKVRIGELVVLQKRQYWDPLDTHGPGQPKPKNNLTRS</sequence>
<reference evidence="3" key="1">
    <citation type="submission" date="2021-05" db="EMBL/GenBank/DDBJ databases">
        <authorList>
            <person name="Alioto T."/>
            <person name="Alioto T."/>
            <person name="Gomez Garrido J."/>
        </authorList>
    </citation>
    <scope>NUCLEOTIDE SEQUENCE</scope>
</reference>
<organism evidence="3">
    <name type="scientific">Cacopsylla melanoneura</name>
    <dbReference type="NCBI Taxonomy" id="428564"/>
    <lineage>
        <taxon>Eukaryota</taxon>
        <taxon>Metazoa</taxon>
        <taxon>Ecdysozoa</taxon>
        <taxon>Arthropoda</taxon>
        <taxon>Hexapoda</taxon>
        <taxon>Insecta</taxon>
        <taxon>Pterygota</taxon>
        <taxon>Neoptera</taxon>
        <taxon>Paraneoptera</taxon>
        <taxon>Hemiptera</taxon>
        <taxon>Sternorrhyncha</taxon>
        <taxon>Psylloidea</taxon>
        <taxon>Psyllidae</taxon>
        <taxon>Psyllinae</taxon>
        <taxon>Cacopsylla</taxon>
    </lineage>
</organism>
<dbReference type="EMBL" id="HBUF01367508">
    <property type="protein sequence ID" value="CAG6724375.1"/>
    <property type="molecule type" value="Transcribed_RNA"/>
</dbReference>
<protein>
    <submittedName>
        <fullName evidence="3">Uncharacterized protein</fullName>
    </submittedName>
</protein>
<evidence type="ECO:0000313" key="3">
    <source>
        <dbReference type="EMBL" id="CAG6724375.1"/>
    </source>
</evidence>
<evidence type="ECO:0000256" key="1">
    <source>
        <dbReference type="SAM" id="MobiDB-lite"/>
    </source>
</evidence>
<feature type="chain" id="PRO_5034102059" evidence="2">
    <location>
        <begin position="27"/>
        <end position="144"/>
    </location>
</feature>
<dbReference type="AlphaFoldDB" id="A0A8D8VF02"/>